<keyword evidence="6" id="KW-0067">ATP-binding</keyword>
<dbReference type="EMBL" id="LFMY01000008">
    <property type="protein sequence ID" value="OKL58781.1"/>
    <property type="molecule type" value="Genomic_DNA"/>
</dbReference>
<keyword evidence="4" id="KW-0378">Hydrolase</keyword>
<evidence type="ECO:0000259" key="10">
    <source>
        <dbReference type="PROSITE" id="PS51194"/>
    </source>
</evidence>
<evidence type="ECO:0000313" key="11">
    <source>
        <dbReference type="EMBL" id="OKL58781.1"/>
    </source>
</evidence>
<accession>A0A225ACD1</accession>
<dbReference type="Pfam" id="PF00271">
    <property type="entry name" value="Helicase_C"/>
    <property type="match status" value="1"/>
</dbReference>
<dbReference type="GO" id="GO:0006401">
    <property type="term" value="P:RNA catabolic process"/>
    <property type="evidence" value="ECO:0007669"/>
    <property type="project" value="InterPro"/>
</dbReference>
<dbReference type="InterPro" id="IPR014001">
    <property type="entry name" value="Helicase_ATP-bd"/>
</dbReference>
<dbReference type="RefSeq" id="XP_020118902.1">
    <property type="nucleotide sequence ID" value="XM_020267977.1"/>
</dbReference>
<evidence type="ECO:0000313" key="12">
    <source>
        <dbReference type="Proteomes" id="UP000214365"/>
    </source>
</evidence>
<dbReference type="Gene3D" id="1.10.3380.30">
    <property type="match status" value="1"/>
</dbReference>
<dbReference type="PANTHER" id="PTHR12131:SF7">
    <property type="entry name" value="EXOSOME RNA HELICASE MTR4"/>
    <property type="match status" value="1"/>
</dbReference>
<name>A0A225ACD1_TALAT</name>
<dbReference type="GO" id="GO:0005524">
    <property type="term" value="F:ATP binding"/>
    <property type="evidence" value="ECO:0007669"/>
    <property type="project" value="UniProtKB-KW"/>
</dbReference>
<dbReference type="InterPro" id="IPR048392">
    <property type="entry name" value="MTR4-like_stalk"/>
</dbReference>
<dbReference type="InterPro" id="IPR011545">
    <property type="entry name" value="DEAD/DEAH_box_helicase_dom"/>
</dbReference>
<dbReference type="GO" id="GO:0000460">
    <property type="term" value="P:maturation of 5.8S rRNA"/>
    <property type="evidence" value="ECO:0007669"/>
    <property type="project" value="TreeGrafter"/>
</dbReference>
<evidence type="ECO:0000256" key="2">
    <source>
        <dbReference type="ARBA" id="ARBA00010140"/>
    </source>
</evidence>
<evidence type="ECO:0000256" key="6">
    <source>
        <dbReference type="ARBA" id="ARBA00022840"/>
    </source>
</evidence>
<evidence type="ECO:0000256" key="5">
    <source>
        <dbReference type="ARBA" id="ARBA00022806"/>
    </source>
</evidence>
<dbReference type="InterPro" id="IPR027417">
    <property type="entry name" value="P-loop_NTPase"/>
</dbReference>
<evidence type="ECO:0000259" key="9">
    <source>
        <dbReference type="PROSITE" id="PS51192"/>
    </source>
</evidence>
<evidence type="ECO:0000256" key="4">
    <source>
        <dbReference type="ARBA" id="ARBA00022801"/>
    </source>
</evidence>
<dbReference type="PROSITE" id="PS51194">
    <property type="entry name" value="HELICASE_CTER"/>
    <property type="match status" value="1"/>
</dbReference>
<dbReference type="Pfam" id="PF08148">
    <property type="entry name" value="DSHCT"/>
    <property type="match status" value="1"/>
</dbReference>
<evidence type="ECO:0000256" key="8">
    <source>
        <dbReference type="SAM" id="MobiDB-lite"/>
    </source>
</evidence>
<organism evidence="11 12">
    <name type="scientific">Talaromyces atroroseus</name>
    <dbReference type="NCBI Taxonomy" id="1441469"/>
    <lineage>
        <taxon>Eukaryota</taxon>
        <taxon>Fungi</taxon>
        <taxon>Dikarya</taxon>
        <taxon>Ascomycota</taxon>
        <taxon>Pezizomycotina</taxon>
        <taxon>Eurotiomycetes</taxon>
        <taxon>Eurotiomycetidae</taxon>
        <taxon>Eurotiales</taxon>
        <taxon>Trichocomaceae</taxon>
        <taxon>Talaromyces</taxon>
        <taxon>Talaromyces sect. Trachyspermi</taxon>
    </lineage>
</organism>
<dbReference type="FunFam" id="3.40.50.300:FF:000083">
    <property type="entry name" value="ATP-dependent RNA helicase DOB1"/>
    <property type="match status" value="1"/>
</dbReference>
<dbReference type="InterPro" id="IPR012961">
    <property type="entry name" value="Ski2/MTR4_C"/>
</dbReference>
<dbReference type="GO" id="GO:0003724">
    <property type="term" value="F:RNA helicase activity"/>
    <property type="evidence" value="ECO:0007669"/>
    <property type="project" value="InterPro"/>
</dbReference>
<feature type="domain" description="Helicase C-terminal" evidence="10">
    <location>
        <begin position="399"/>
        <end position="600"/>
    </location>
</feature>
<keyword evidence="7" id="KW-0539">Nucleus</keyword>
<keyword evidence="5 11" id="KW-0347">Helicase</keyword>
<dbReference type="AlphaFoldDB" id="A0A225ACD1"/>
<sequence>MDDLFDILEDKPDALAADDEPVKPRPRKDKSKKRQANGNVKDKQSKEDDVLSDAPAATTVTDGPAEENGQPEAKRQRLQDEPEPVVTDTFETEQEREIAASAGLQTTKDAGAVVLSHQVRHQVALPPNYPYVPISEHKPPDDPARTWSFTLDPFQQVSVYSIQREESVLVSAHTSAGKTVVAEYAIAQSLKKNQRVIYTSPIKALSNQKYREFAAEFGDVGLMTGDVTINPTATCLVMTTEILRSMLYRGSEIMREVAWVVFDEIHYMRDATRGVVWEETIILLPDKVRYVFLSATIPNAMQFAEWIVKLHNQPCHVVYTDFRPTPLQHYFFPVGAEGIHLVVDEKGVFREDNFQKAMSSIAEKKGDDPADALANRKGKGKDKKFNKGGKKDEKSDIFKIVRMIMLRSYNPVIVFSFSKRECEANALQMSKLAFNDDSEKEMVSKVFNSAIEMLSEEDRQLKQIQNILPLLRRGIGVHHGGLLPILKETIEILFQEGLLKVLFATETFSIGLNMPAKTVVFTNMRKFDGIDTRWVTPSEFIQMSGRAGRRGLDERGIVIMMVGEEMEPAVAKEIVRGEQDRLNSAFHLGYNMILNLMRVGEGISPNFMLERCFYQFQNTASVASLEKELADLETKRAGINIQDEATIREYYELRKNLANFTSDMQKVISHPDYCLPFLQPGRLVQIKFEDHDFGWGAVVNYKSRKTKNPNEEIEAHQKFIVDVLLEIADGSSTGTRTHTDLPSGVRPPEEGEKSQLAVVPVLLSCVQALSHVRIFLPKEVQTVDSRNSVKRALQEVKKRFPDGVALLDPIENMNIKDDSFKKLLRKVEVLESRLLANPLHNSPRLPELYNQYSEKVELVAQIKAIRKKISDAMSVIQLDELKCRKRVLRRFGFINEADVVQLKARVACEISTGDELMLSELLFNGFFNNLTPEQCASILSCFVFEEKAKDTPALKRDELIKPLKEIQAQARVVAKVSMESKLAINEEEYVQSFHWELMDVIYEWTHGMSFAGICKMTDVYEGSLIRVFRRLEELIRQMAQAAKVMGSEELEQKFETSLTKIRRDIVAAQSLYL</sequence>
<comment type="similarity">
    <text evidence="2">Belongs to the helicase family. SKI2 subfamily.</text>
</comment>
<dbReference type="FunFam" id="1.10.3380.30:FF:000003">
    <property type="entry name" value="ATP dependent RNA helicase (Dob1)"/>
    <property type="match status" value="1"/>
</dbReference>
<feature type="domain" description="Helicase ATP-binding" evidence="9">
    <location>
        <begin position="159"/>
        <end position="315"/>
    </location>
</feature>
<dbReference type="SMART" id="SM00487">
    <property type="entry name" value="DEXDc"/>
    <property type="match status" value="1"/>
</dbReference>
<dbReference type="GO" id="GO:0003723">
    <property type="term" value="F:RNA binding"/>
    <property type="evidence" value="ECO:0007669"/>
    <property type="project" value="InterPro"/>
</dbReference>
<feature type="region of interest" description="Disordered" evidence="8">
    <location>
        <begin position="1"/>
        <end position="90"/>
    </location>
</feature>
<dbReference type="Gene3D" id="3.40.50.300">
    <property type="entry name" value="P-loop containing nucleotide triphosphate hydrolases"/>
    <property type="match status" value="2"/>
</dbReference>
<dbReference type="InterPro" id="IPR001650">
    <property type="entry name" value="Helicase_C-like"/>
</dbReference>
<dbReference type="InterPro" id="IPR016438">
    <property type="entry name" value="SKI2-like"/>
</dbReference>
<protein>
    <submittedName>
        <fullName evidence="11">ATP-dependent RNA helicase mtr4</fullName>
    </submittedName>
</protein>
<gene>
    <name evidence="11" type="ORF">UA08_05680</name>
</gene>
<dbReference type="InterPro" id="IPR050699">
    <property type="entry name" value="RNA-DNA_Helicase"/>
</dbReference>
<dbReference type="SMART" id="SM01142">
    <property type="entry name" value="DSHCT"/>
    <property type="match status" value="1"/>
</dbReference>
<dbReference type="PANTHER" id="PTHR12131">
    <property type="entry name" value="ATP-DEPENDENT RNA AND DNA HELICASE"/>
    <property type="match status" value="1"/>
</dbReference>
<dbReference type="Pfam" id="PF00270">
    <property type="entry name" value="DEAD"/>
    <property type="match status" value="1"/>
</dbReference>
<feature type="compositionally biased region" description="Basic residues" evidence="8">
    <location>
        <begin position="24"/>
        <end position="35"/>
    </location>
</feature>
<evidence type="ECO:0000256" key="7">
    <source>
        <dbReference type="ARBA" id="ARBA00023242"/>
    </source>
</evidence>
<comment type="subcellular location">
    <subcellularLocation>
        <location evidence="1">Nucleus</location>
    </subcellularLocation>
</comment>
<dbReference type="Proteomes" id="UP000214365">
    <property type="component" value="Unassembled WGS sequence"/>
</dbReference>
<evidence type="ECO:0000256" key="1">
    <source>
        <dbReference type="ARBA" id="ARBA00004123"/>
    </source>
</evidence>
<dbReference type="GeneID" id="31005436"/>
<dbReference type="OrthoDB" id="64767at2759"/>
<feature type="region of interest" description="Disordered" evidence="8">
    <location>
        <begin position="365"/>
        <end position="391"/>
    </location>
</feature>
<keyword evidence="12" id="KW-1185">Reference proteome</keyword>
<dbReference type="GO" id="GO:0005634">
    <property type="term" value="C:nucleus"/>
    <property type="evidence" value="ECO:0007669"/>
    <property type="project" value="UniProtKB-SubCell"/>
</dbReference>
<dbReference type="PIRSF" id="PIRSF005198">
    <property type="entry name" value="Antiviral_helicase_SKI2"/>
    <property type="match status" value="1"/>
</dbReference>
<proteinExistence type="inferred from homology"/>
<evidence type="ECO:0000256" key="3">
    <source>
        <dbReference type="ARBA" id="ARBA00022741"/>
    </source>
</evidence>
<dbReference type="STRING" id="1441469.A0A225ACD1"/>
<comment type="caution">
    <text evidence="11">The sequence shown here is derived from an EMBL/GenBank/DDBJ whole genome shotgun (WGS) entry which is preliminary data.</text>
</comment>
<dbReference type="GO" id="GO:0016787">
    <property type="term" value="F:hydrolase activity"/>
    <property type="evidence" value="ECO:0007669"/>
    <property type="project" value="UniProtKB-KW"/>
</dbReference>
<dbReference type="PROSITE" id="PS51192">
    <property type="entry name" value="HELICASE_ATP_BIND_1"/>
    <property type="match status" value="1"/>
</dbReference>
<feature type="compositionally biased region" description="Basic and acidic residues" evidence="8">
    <location>
        <begin position="40"/>
        <end position="49"/>
    </location>
</feature>
<dbReference type="CDD" id="cd18795">
    <property type="entry name" value="SF2_C_Ski2"/>
    <property type="match status" value="1"/>
</dbReference>
<dbReference type="FunFam" id="2.40.30.300:FF:000001">
    <property type="entry name" value="Mtr4 exosome RNA helicase"/>
    <property type="match status" value="1"/>
</dbReference>
<dbReference type="SMART" id="SM00490">
    <property type="entry name" value="HELICc"/>
    <property type="match status" value="1"/>
</dbReference>
<dbReference type="SUPFAM" id="SSF52540">
    <property type="entry name" value="P-loop containing nucleoside triphosphate hydrolases"/>
    <property type="match status" value="1"/>
</dbReference>
<dbReference type="CDD" id="cd18024">
    <property type="entry name" value="DEXHc_Mtr4-like"/>
    <property type="match status" value="1"/>
</dbReference>
<reference evidence="11 12" key="1">
    <citation type="submission" date="2015-06" db="EMBL/GenBank/DDBJ databases">
        <title>Talaromyces atroroseus IBT 11181 draft genome.</title>
        <authorList>
            <person name="Rasmussen K.B."/>
            <person name="Rasmussen S."/>
            <person name="Petersen B."/>
            <person name="Sicheritz-Ponten T."/>
            <person name="Mortensen U.H."/>
            <person name="Thrane U."/>
        </authorList>
    </citation>
    <scope>NUCLEOTIDE SEQUENCE [LARGE SCALE GENOMIC DNA]</scope>
    <source>
        <strain evidence="11 12">IBT 11181</strain>
    </source>
</reference>
<dbReference type="FunFam" id="3.40.50.300:FF:000141">
    <property type="entry name" value="ATP-dependent RNA helicase DOB1"/>
    <property type="match status" value="1"/>
</dbReference>
<dbReference type="Gene3D" id="2.40.30.300">
    <property type="match status" value="1"/>
</dbReference>
<dbReference type="Pfam" id="PF13234">
    <property type="entry name" value="MTR4_beta-barrel"/>
    <property type="match status" value="1"/>
</dbReference>
<keyword evidence="3" id="KW-0547">Nucleotide-binding</keyword>
<dbReference type="Pfam" id="PF21408">
    <property type="entry name" value="MTR4-like_stalk"/>
    <property type="match status" value="1"/>
</dbReference>
<dbReference type="CDD" id="cd13154">
    <property type="entry name" value="KOW_Mtr4"/>
    <property type="match status" value="1"/>
</dbReference>
<dbReference type="InterPro" id="IPR025696">
    <property type="entry name" value="Beta-barrel_MTR4"/>
</dbReference>